<reference evidence="4" key="1">
    <citation type="journal article" date="2014" name="Int. J. Syst. Evol. Microbiol.">
        <title>Complete genome sequence of Corynebacterium casei LMG S-19264T (=DSM 44701T), isolated from a smear-ripened cheese.</title>
        <authorList>
            <consortium name="US DOE Joint Genome Institute (JGI-PGF)"/>
            <person name="Walter F."/>
            <person name="Albersmeier A."/>
            <person name="Kalinowski J."/>
            <person name="Ruckert C."/>
        </authorList>
    </citation>
    <scope>NUCLEOTIDE SEQUENCE</scope>
    <source>
        <strain evidence="4">VKM B-1606</strain>
    </source>
</reference>
<accession>A0A9W6IWA8</accession>
<organism evidence="4 7">
    <name type="scientific">Methylopila capsulata</name>
    <dbReference type="NCBI Taxonomy" id="61654"/>
    <lineage>
        <taxon>Bacteria</taxon>
        <taxon>Pseudomonadati</taxon>
        <taxon>Pseudomonadota</taxon>
        <taxon>Alphaproteobacteria</taxon>
        <taxon>Hyphomicrobiales</taxon>
        <taxon>Methylopilaceae</taxon>
        <taxon>Methylopila</taxon>
    </lineage>
</organism>
<dbReference type="PANTHER" id="PTHR43459:SF1">
    <property type="entry name" value="EG:BACN32G11.4 PROTEIN"/>
    <property type="match status" value="1"/>
</dbReference>
<evidence type="ECO:0000256" key="2">
    <source>
        <dbReference type="RuleBase" id="RU003707"/>
    </source>
</evidence>
<protein>
    <submittedName>
        <fullName evidence="4">2-(1,2-epoxy-1,2-dihydrophenyl)acetyl-CoA isomerase</fullName>
        <ecNumber evidence="5">5.3.3.18</ecNumber>
    </submittedName>
</protein>
<sequence>MAETSSAPSLLVERRGAVALFTLNRPSRINAFTPELLAALAAAFDAAEADATVRAIVITGAGRGFCSGQDIGLIATLPPEERDVGRILREFYEPVIARMRASPLPVVTAVNGVAAGAGANFALLADIVVAGRSAEFVEAFVKIGLVPDVAGSWTLPRLVGAARAKALALLAEPIKAETAEGWGLIWKAVDDDRLLDEAFAIAERLAGQSASATALTKRLLNASPGNDLEAQLALERELQTEAAASPDHAEGVRAFMEKRPPAWSERS</sequence>
<dbReference type="AlphaFoldDB" id="A0A9W6IWA8"/>
<dbReference type="CDD" id="cd06558">
    <property type="entry name" value="crotonase-like"/>
    <property type="match status" value="1"/>
</dbReference>
<feature type="compositionally biased region" description="Basic and acidic residues" evidence="3">
    <location>
        <begin position="247"/>
        <end position="267"/>
    </location>
</feature>
<dbReference type="InterPro" id="IPR029045">
    <property type="entry name" value="ClpP/crotonase-like_dom_sf"/>
</dbReference>
<comment type="similarity">
    <text evidence="1 2">Belongs to the enoyl-CoA hydratase/isomerase family.</text>
</comment>
<evidence type="ECO:0000313" key="4">
    <source>
        <dbReference type="EMBL" id="GLK56286.1"/>
    </source>
</evidence>
<dbReference type="Proteomes" id="UP001143400">
    <property type="component" value="Unassembled WGS sequence"/>
</dbReference>
<reference evidence="5 6" key="2">
    <citation type="submission" date="2021-01" db="EMBL/GenBank/DDBJ databases">
        <title>Genomic Encyclopedia of Type Strains, Phase IV (KMG-IV): sequencing the most valuable type-strain genomes for metagenomic binning, comparative biology and taxonomic classification.</title>
        <authorList>
            <person name="Goeker M."/>
        </authorList>
    </citation>
    <scope>NUCLEOTIDE SEQUENCE [LARGE SCALE GENOMIC DNA]</scope>
    <source>
        <strain evidence="5 6">DSM 6130</strain>
    </source>
</reference>
<evidence type="ECO:0000313" key="6">
    <source>
        <dbReference type="Proteomes" id="UP000758856"/>
    </source>
</evidence>
<dbReference type="RefSeq" id="WP_204950513.1">
    <property type="nucleotide sequence ID" value="NZ_BSFF01000003.1"/>
</dbReference>
<dbReference type="Pfam" id="PF00378">
    <property type="entry name" value="ECH_1"/>
    <property type="match status" value="1"/>
</dbReference>
<dbReference type="SUPFAM" id="SSF52096">
    <property type="entry name" value="ClpP/crotonase"/>
    <property type="match status" value="1"/>
</dbReference>
<name>A0A9W6IWA8_9HYPH</name>
<dbReference type="Proteomes" id="UP000758856">
    <property type="component" value="Unassembled WGS sequence"/>
</dbReference>
<proteinExistence type="inferred from homology"/>
<dbReference type="InterPro" id="IPR014748">
    <property type="entry name" value="Enoyl-CoA_hydra_C"/>
</dbReference>
<dbReference type="Gene3D" id="3.90.226.10">
    <property type="entry name" value="2-enoyl-CoA Hydratase, Chain A, domain 1"/>
    <property type="match status" value="1"/>
</dbReference>
<gene>
    <name evidence="4" type="primary">paaG_1</name>
    <name evidence="4" type="ORF">GCM10008170_23050</name>
    <name evidence="5" type="ORF">JOD31_002322</name>
</gene>
<dbReference type="PROSITE" id="PS00166">
    <property type="entry name" value="ENOYL_COA_HYDRATASE"/>
    <property type="match status" value="1"/>
</dbReference>
<evidence type="ECO:0000313" key="7">
    <source>
        <dbReference type="Proteomes" id="UP001143400"/>
    </source>
</evidence>
<reference evidence="4" key="3">
    <citation type="submission" date="2023-01" db="EMBL/GenBank/DDBJ databases">
        <authorList>
            <person name="Sun Q."/>
            <person name="Evtushenko L."/>
        </authorList>
    </citation>
    <scope>NUCLEOTIDE SEQUENCE</scope>
    <source>
        <strain evidence="4">VKM B-1606</strain>
    </source>
</reference>
<evidence type="ECO:0000313" key="5">
    <source>
        <dbReference type="EMBL" id="MBM7852080.1"/>
    </source>
</evidence>
<evidence type="ECO:0000256" key="1">
    <source>
        <dbReference type="ARBA" id="ARBA00005254"/>
    </source>
</evidence>
<dbReference type="EMBL" id="BSFF01000003">
    <property type="protein sequence ID" value="GLK56286.1"/>
    <property type="molecule type" value="Genomic_DNA"/>
</dbReference>
<dbReference type="InterPro" id="IPR018376">
    <property type="entry name" value="Enoyl-CoA_hyd/isom_CS"/>
</dbReference>
<comment type="caution">
    <text evidence="4">The sequence shown here is derived from an EMBL/GenBank/DDBJ whole genome shotgun (WGS) entry which is preliminary data.</text>
</comment>
<dbReference type="GO" id="GO:0016853">
    <property type="term" value="F:isomerase activity"/>
    <property type="evidence" value="ECO:0007669"/>
    <property type="project" value="UniProtKB-KW"/>
</dbReference>
<dbReference type="PANTHER" id="PTHR43459">
    <property type="entry name" value="ENOYL-COA HYDRATASE"/>
    <property type="match status" value="1"/>
</dbReference>
<dbReference type="EC" id="5.3.3.18" evidence="5"/>
<feature type="region of interest" description="Disordered" evidence="3">
    <location>
        <begin position="240"/>
        <end position="267"/>
    </location>
</feature>
<dbReference type="Gene3D" id="1.10.12.10">
    <property type="entry name" value="Lyase 2-enoyl-coa Hydratase, Chain A, domain 2"/>
    <property type="match status" value="1"/>
</dbReference>
<evidence type="ECO:0000256" key="3">
    <source>
        <dbReference type="SAM" id="MobiDB-lite"/>
    </source>
</evidence>
<keyword evidence="6" id="KW-1185">Reference proteome</keyword>
<dbReference type="InterPro" id="IPR001753">
    <property type="entry name" value="Enoyl-CoA_hydra/iso"/>
</dbReference>
<dbReference type="EMBL" id="JAFBCY010000003">
    <property type="protein sequence ID" value="MBM7852080.1"/>
    <property type="molecule type" value="Genomic_DNA"/>
</dbReference>
<keyword evidence="4" id="KW-0413">Isomerase</keyword>